<feature type="chain" id="PRO_5045168198" evidence="1">
    <location>
        <begin position="27"/>
        <end position="275"/>
    </location>
</feature>
<sequence length="275" mass="30356">MMNNRIKRMALILLLLISVQMSYHTAADGLEGAIIQDAGSPEDRQVAIVIDDFGNGSDGTKEMLNLPVHFTVAVMPFMHMTRHDAEMAHKRGHDVLVHMPMEPNSGKREWLGPGAITSALSDKEVRHRTEAAIRDVPYAIGMNNHMGSKVTADEHIMRIVLTVVKEHGMFFLDSRTTYKTVIPKIAAELGVPLLSNDVFLDDVYTESHIAKQLGILHKHMDSHATGVAIGHVGVPGKKTAAVLKVTIPRLQQSMNFVRLSEMLTPSSEKDIIPHP</sequence>
<reference evidence="2 3" key="1">
    <citation type="submission" date="2021-07" db="EMBL/GenBank/DDBJ databases">
        <title>Paenibacillus radiodurans sp. nov., isolated from the southeastern edge of Tengger Desert.</title>
        <authorList>
            <person name="Zhang G."/>
        </authorList>
    </citation>
    <scope>NUCLEOTIDE SEQUENCE [LARGE SCALE GENOMIC DNA]</scope>
    <source>
        <strain evidence="2 3">CCM 7311</strain>
    </source>
</reference>
<dbReference type="SUPFAM" id="SSF88713">
    <property type="entry name" value="Glycoside hydrolase/deacetylase"/>
    <property type="match status" value="1"/>
</dbReference>
<accession>A0ABS7C1B8</accession>
<dbReference type="Gene3D" id="3.20.20.370">
    <property type="entry name" value="Glycoside hydrolase/deacetylase"/>
    <property type="match status" value="1"/>
</dbReference>
<dbReference type="EMBL" id="JAHZIK010000234">
    <property type="protein sequence ID" value="MBW7454683.1"/>
    <property type="molecule type" value="Genomic_DNA"/>
</dbReference>
<evidence type="ECO:0000313" key="3">
    <source>
        <dbReference type="Proteomes" id="UP001519887"/>
    </source>
</evidence>
<comment type="caution">
    <text evidence="2">The sequence shown here is derived from an EMBL/GenBank/DDBJ whole genome shotgun (WGS) entry which is preliminary data.</text>
</comment>
<proteinExistence type="predicted"/>
<dbReference type="InterPro" id="IPR006837">
    <property type="entry name" value="Divergent_DAC"/>
</dbReference>
<dbReference type="RefSeq" id="WP_210039540.1">
    <property type="nucleotide sequence ID" value="NZ_JBHLVU010000005.1"/>
</dbReference>
<keyword evidence="3" id="KW-1185">Reference proteome</keyword>
<evidence type="ECO:0000256" key="1">
    <source>
        <dbReference type="SAM" id="SignalP"/>
    </source>
</evidence>
<organism evidence="2 3">
    <name type="scientific">Paenibacillus sepulcri</name>
    <dbReference type="NCBI Taxonomy" id="359917"/>
    <lineage>
        <taxon>Bacteria</taxon>
        <taxon>Bacillati</taxon>
        <taxon>Bacillota</taxon>
        <taxon>Bacilli</taxon>
        <taxon>Bacillales</taxon>
        <taxon>Paenibacillaceae</taxon>
        <taxon>Paenibacillus</taxon>
    </lineage>
</organism>
<gene>
    <name evidence="2" type="ORF">K0U00_11640</name>
</gene>
<protein>
    <submittedName>
        <fullName evidence="2">Divergent polysaccharide deacetylase family protein</fullName>
    </submittedName>
</protein>
<name>A0ABS7C1B8_9BACL</name>
<keyword evidence="1" id="KW-0732">Signal</keyword>
<dbReference type="PANTHER" id="PTHR30105:SF2">
    <property type="entry name" value="DIVERGENT POLYSACCHARIDE DEACETYLASE SUPERFAMILY"/>
    <property type="match status" value="1"/>
</dbReference>
<feature type="signal peptide" evidence="1">
    <location>
        <begin position="1"/>
        <end position="26"/>
    </location>
</feature>
<dbReference type="Pfam" id="PF04748">
    <property type="entry name" value="Polysacc_deac_2"/>
    <property type="match status" value="1"/>
</dbReference>
<dbReference type="CDD" id="cd10936">
    <property type="entry name" value="CE4_DAC2"/>
    <property type="match status" value="1"/>
</dbReference>
<dbReference type="Proteomes" id="UP001519887">
    <property type="component" value="Unassembled WGS sequence"/>
</dbReference>
<dbReference type="InterPro" id="IPR011330">
    <property type="entry name" value="Glyco_hydro/deAcase_b/a-brl"/>
</dbReference>
<evidence type="ECO:0000313" key="2">
    <source>
        <dbReference type="EMBL" id="MBW7454683.1"/>
    </source>
</evidence>
<dbReference type="PANTHER" id="PTHR30105">
    <property type="entry name" value="UNCHARACTERIZED YIBQ-RELATED"/>
    <property type="match status" value="1"/>
</dbReference>